<organism evidence="2">
    <name type="scientific">Tanacetum cinerariifolium</name>
    <name type="common">Dalmatian daisy</name>
    <name type="synonym">Chrysanthemum cinerariifolium</name>
    <dbReference type="NCBI Taxonomy" id="118510"/>
    <lineage>
        <taxon>Eukaryota</taxon>
        <taxon>Viridiplantae</taxon>
        <taxon>Streptophyta</taxon>
        <taxon>Embryophyta</taxon>
        <taxon>Tracheophyta</taxon>
        <taxon>Spermatophyta</taxon>
        <taxon>Magnoliopsida</taxon>
        <taxon>eudicotyledons</taxon>
        <taxon>Gunneridae</taxon>
        <taxon>Pentapetalae</taxon>
        <taxon>asterids</taxon>
        <taxon>campanulids</taxon>
        <taxon>Asterales</taxon>
        <taxon>Asteraceae</taxon>
        <taxon>Asteroideae</taxon>
        <taxon>Anthemideae</taxon>
        <taxon>Anthemidinae</taxon>
        <taxon>Tanacetum</taxon>
    </lineage>
</organism>
<dbReference type="AlphaFoldDB" id="A0A6L2MSD2"/>
<dbReference type="EMBL" id="BKCJ010007047">
    <property type="protein sequence ID" value="GEU75255.1"/>
    <property type="molecule type" value="Genomic_DNA"/>
</dbReference>
<protein>
    <submittedName>
        <fullName evidence="2">Uncharacterized protein</fullName>
    </submittedName>
</protein>
<sequence>MLLSKKKQQLPGRRLLPIWLGILATGCLGFELSQTAFKLEISSLRQDTSEIKSMMAEMYAAFQGRPSLAPSGSVTPTLALTDIQENVEGENSTTTATEEPLSHAEGETEEPRLAILISSIPSTVIPSTQPITLIIIHLESSQATLKINKGKGIATESDDDPLTKLVKASSIVRPEPDEPIRVEFINSLPH</sequence>
<name>A0A6L2MSD2_TANCI</name>
<evidence type="ECO:0000313" key="2">
    <source>
        <dbReference type="EMBL" id="GEU75255.1"/>
    </source>
</evidence>
<feature type="region of interest" description="Disordered" evidence="1">
    <location>
        <begin position="83"/>
        <end position="108"/>
    </location>
</feature>
<dbReference type="PROSITE" id="PS51257">
    <property type="entry name" value="PROKAR_LIPOPROTEIN"/>
    <property type="match status" value="1"/>
</dbReference>
<comment type="caution">
    <text evidence="2">The sequence shown here is derived from an EMBL/GenBank/DDBJ whole genome shotgun (WGS) entry which is preliminary data.</text>
</comment>
<reference evidence="2" key="1">
    <citation type="journal article" date="2019" name="Sci. Rep.">
        <title>Draft genome of Tanacetum cinerariifolium, the natural source of mosquito coil.</title>
        <authorList>
            <person name="Yamashiro T."/>
            <person name="Shiraishi A."/>
            <person name="Satake H."/>
            <person name="Nakayama K."/>
        </authorList>
    </citation>
    <scope>NUCLEOTIDE SEQUENCE</scope>
</reference>
<proteinExistence type="predicted"/>
<accession>A0A6L2MSD2</accession>
<evidence type="ECO:0000256" key="1">
    <source>
        <dbReference type="SAM" id="MobiDB-lite"/>
    </source>
</evidence>
<gene>
    <name evidence="2" type="ORF">Tci_047233</name>
</gene>